<comment type="caution">
    <text evidence="3">The sequence shown here is derived from an EMBL/GenBank/DDBJ whole genome shotgun (WGS) entry which is preliminary data.</text>
</comment>
<dbReference type="InterPro" id="IPR011990">
    <property type="entry name" value="TPR-like_helical_dom_sf"/>
</dbReference>
<accession>A0ABT8W884</accession>
<dbReference type="InterPro" id="IPR019734">
    <property type="entry name" value="TPR_rpt"/>
</dbReference>
<dbReference type="PANTHER" id="PTHR19959:SF119">
    <property type="entry name" value="FUNGAL LIPASE-LIKE DOMAIN-CONTAINING PROTEIN"/>
    <property type="match status" value="1"/>
</dbReference>
<dbReference type="Gene3D" id="1.25.40.10">
    <property type="entry name" value="Tetratricopeptide repeat domain"/>
    <property type="match status" value="2"/>
</dbReference>
<feature type="repeat" description="TPR" evidence="1">
    <location>
        <begin position="207"/>
        <end position="240"/>
    </location>
</feature>
<keyword evidence="1" id="KW-0802">TPR repeat</keyword>
<name>A0ABT8W884_9FLAO</name>
<dbReference type="RefSeq" id="WP_303277004.1">
    <property type="nucleotide sequence ID" value="NZ_JAUOEK010000069.1"/>
</dbReference>
<keyword evidence="2" id="KW-0812">Transmembrane</keyword>
<gene>
    <name evidence="3" type="ORF">Q4Q35_05805</name>
</gene>
<organism evidence="3 4">
    <name type="scientific">Flavivirga aquimarina</name>
    <dbReference type="NCBI Taxonomy" id="2027862"/>
    <lineage>
        <taxon>Bacteria</taxon>
        <taxon>Pseudomonadati</taxon>
        <taxon>Bacteroidota</taxon>
        <taxon>Flavobacteriia</taxon>
        <taxon>Flavobacteriales</taxon>
        <taxon>Flavobacteriaceae</taxon>
        <taxon>Flavivirga</taxon>
    </lineage>
</organism>
<evidence type="ECO:0000313" key="4">
    <source>
        <dbReference type="Proteomes" id="UP001176883"/>
    </source>
</evidence>
<dbReference type="SUPFAM" id="SSF48452">
    <property type="entry name" value="TPR-like"/>
    <property type="match status" value="2"/>
</dbReference>
<dbReference type="PANTHER" id="PTHR19959">
    <property type="entry name" value="KINESIN LIGHT CHAIN"/>
    <property type="match status" value="1"/>
</dbReference>
<proteinExistence type="predicted"/>
<dbReference type="SMART" id="SM00028">
    <property type="entry name" value="TPR"/>
    <property type="match status" value="3"/>
</dbReference>
<keyword evidence="4" id="KW-1185">Reference proteome</keyword>
<protein>
    <submittedName>
        <fullName evidence="3">Tetratricopeptide repeat protein</fullName>
    </submittedName>
</protein>
<evidence type="ECO:0000256" key="1">
    <source>
        <dbReference type="PROSITE-ProRule" id="PRU00339"/>
    </source>
</evidence>
<evidence type="ECO:0000313" key="3">
    <source>
        <dbReference type="EMBL" id="MDO5969315.1"/>
    </source>
</evidence>
<sequence>MLILFFHLVFTLISFGQTKKVTTDLLLENDSLYRIDINSNKDSLKNISLQKYIKLYYKKRDWEAFNKVRIEHLKFTYKIKDTLSRAKTLEYVAAYFRKNHIIDSTYYYYTKSFQEYDQLKDSLNAGLMLLNLAIIQKNSRDYSGSEYKCRKALKYLNNRANPRRIASVYSNLGVIYNNLGYFDKSLKHHLKALEIRRQKNQNSIYIIHSLNNIGDIHITEGKYEKAIQYFNQALYFDSLINKYPKVKATLLDNHAYARFKKGEDDNILSSFNDAIDIRKQINDKYGMVNNYVHISEYYIKNNNKQNAIAYALKGMKTARQIQHNQGYLKCLELLGNLYDNEKSKTIFNEYTSIRDSLEIADKKRRDSFSSIELMVDEKNILISKQNRNAKTRRRIINILISLSGILLVIVLYFRITKRRQKTLLNKAYEDLKKTKQVLSNKVLDTTREVKEHLDEFHHTLKEKYNLTDVLLEFWILRANRKTKEEMAELLYISINSVIDRRKRLIKVLKEARNETEITRSFLVNIYNEELADFIKTK</sequence>
<evidence type="ECO:0000256" key="2">
    <source>
        <dbReference type="SAM" id="Phobius"/>
    </source>
</evidence>
<dbReference type="Pfam" id="PF13424">
    <property type="entry name" value="TPR_12"/>
    <property type="match status" value="1"/>
</dbReference>
<dbReference type="Proteomes" id="UP001176883">
    <property type="component" value="Unassembled WGS sequence"/>
</dbReference>
<feature type="transmembrane region" description="Helical" evidence="2">
    <location>
        <begin position="395"/>
        <end position="413"/>
    </location>
</feature>
<feature type="repeat" description="TPR" evidence="1">
    <location>
        <begin position="166"/>
        <end position="199"/>
    </location>
</feature>
<dbReference type="EMBL" id="JAUOEK010000069">
    <property type="protein sequence ID" value="MDO5969315.1"/>
    <property type="molecule type" value="Genomic_DNA"/>
</dbReference>
<keyword evidence="2" id="KW-1133">Transmembrane helix</keyword>
<dbReference type="PROSITE" id="PS50005">
    <property type="entry name" value="TPR"/>
    <property type="match status" value="2"/>
</dbReference>
<reference evidence="3" key="1">
    <citation type="submission" date="2023-07" db="EMBL/GenBank/DDBJ databases">
        <title>Two novel species in the genus Flavivirga.</title>
        <authorList>
            <person name="Kwon K."/>
        </authorList>
    </citation>
    <scope>NUCLEOTIDE SEQUENCE</scope>
    <source>
        <strain evidence="3">KCTC 52353</strain>
    </source>
</reference>
<keyword evidence="2" id="KW-0472">Membrane</keyword>